<dbReference type="AlphaFoldDB" id="A0A8T2TLT0"/>
<keyword evidence="3" id="KW-1185">Reference proteome</keyword>
<dbReference type="PANTHER" id="PTHR31672">
    <property type="entry name" value="BNACNNG10540D PROTEIN"/>
    <property type="match status" value="1"/>
</dbReference>
<protein>
    <recommendedName>
        <fullName evidence="1">F-box domain-containing protein</fullName>
    </recommendedName>
</protein>
<gene>
    <name evidence="2" type="ORF">KP509_12G065800</name>
</gene>
<feature type="domain" description="F-box" evidence="1">
    <location>
        <begin position="6"/>
        <end position="37"/>
    </location>
</feature>
<evidence type="ECO:0000313" key="2">
    <source>
        <dbReference type="EMBL" id="KAH7423642.1"/>
    </source>
</evidence>
<accession>A0A8T2TLT0</accession>
<name>A0A8T2TLT0_CERRI</name>
<dbReference type="InterPro" id="IPR050796">
    <property type="entry name" value="SCF_F-box_component"/>
</dbReference>
<dbReference type="InterPro" id="IPR036047">
    <property type="entry name" value="F-box-like_dom_sf"/>
</dbReference>
<dbReference type="Pfam" id="PF00646">
    <property type="entry name" value="F-box"/>
    <property type="match status" value="1"/>
</dbReference>
<evidence type="ECO:0000259" key="1">
    <source>
        <dbReference type="Pfam" id="PF00646"/>
    </source>
</evidence>
<sequence>MEQQTEDVLLSIFAKLTAYDIIRASFTCRSLRAVVTSAAHLISPSSNVSLLWKVPTERPDCWAYDPSRHAWLFFALGFLTPFEVLYGDLLASDGGLACLEAVQVTNESNSVVVQQAVVIFNPILLSKRLIFFPQEMPVLEAVGIKYNGDSDGYELYALVQSSETLHAMLRCASSTSAWTFMSSVTVAEGISVQSRTILICNSVSYTVWMKQGVPKLFALHGCEWHEVKLPFMSEFSIHRVFLMDVGGILHIVRVKYDMEDMHIARLRSIYIWRLQTNNRMWVKVIKMGDGLIRAFRKRITHAACLDCVGKNGTIYFAVRGHTFWDVLVYEMYTNRWRWMEQRECHDNSMVIFEPSVTAVA</sequence>
<dbReference type="PANTHER" id="PTHR31672:SF2">
    <property type="entry name" value="F-BOX DOMAIN-CONTAINING PROTEIN"/>
    <property type="match status" value="1"/>
</dbReference>
<organism evidence="2 3">
    <name type="scientific">Ceratopteris richardii</name>
    <name type="common">Triangle waterfern</name>
    <dbReference type="NCBI Taxonomy" id="49495"/>
    <lineage>
        <taxon>Eukaryota</taxon>
        <taxon>Viridiplantae</taxon>
        <taxon>Streptophyta</taxon>
        <taxon>Embryophyta</taxon>
        <taxon>Tracheophyta</taxon>
        <taxon>Polypodiopsida</taxon>
        <taxon>Polypodiidae</taxon>
        <taxon>Polypodiales</taxon>
        <taxon>Pteridineae</taxon>
        <taxon>Pteridaceae</taxon>
        <taxon>Parkerioideae</taxon>
        <taxon>Ceratopteris</taxon>
    </lineage>
</organism>
<comment type="caution">
    <text evidence="2">The sequence shown here is derived from an EMBL/GenBank/DDBJ whole genome shotgun (WGS) entry which is preliminary data.</text>
</comment>
<dbReference type="CDD" id="cd09917">
    <property type="entry name" value="F-box_SF"/>
    <property type="match status" value="1"/>
</dbReference>
<dbReference type="SUPFAM" id="SSF81383">
    <property type="entry name" value="F-box domain"/>
    <property type="match status" value="1"/>
</dbReference>
<dbReference type="EMBL" id="CM035417">
    <property type="protein sequence ID" value="KAH7423642.1"/>
    <property type="molecule type" value="Genomic_DNA"/>
</dbReference>
<dbReference type="Proteomes" id="UP000825935">
    <property type="component" value="Chromosome 12"/>
</dbReference>
<dbReference type="SUPFAM" id="SSF50965">
    <property type="entry name" value="Galactose oxidase, central domain"/>
    <property type="match status" value="1"/>
</dbReference>
<dbReference type="InterPro" id="IPR011043">
    <property type="entry name" value="Gal_Oxase/kelch_b-propeller"/>
</dbReference>
<evidence type="ECO:0000313" key="3">
    <source>
        <dbReference type="Proteomes" id="UP000825935"/>
    </source>
</evidence>
<proteinExistence type="predicted"/>
<dbReference type="InterPro" id="IPR001810">
    <property type="entry name" value="F-box_dom"/>
</dbReference>
<reference evidence="2" key="1">
    <citation type="submission" date="2021-08" db="EMBL/GenBank/DDBJ databases">
        <title>WGS assembly of Ceratopteris richardii.</title>
        <authorList>
            <person name="Marchant D.B."/>
            <person name="Chen G."/>
            <person name="Jenkins J."/>
            <person name="Shu S."/>
            <person name="Leebens-Mack J."/>
            <person name="Grimwood J."/>
            <person name="Schmutz J."/>
            <person name="Soltis P."/>
            <person name="Soltis D."/>
            <person name="Chen Z.-H."/>
        </authorList>
    </citation>
    <scope>NUCLEOTIDE SEQUENCE</scope>
    <source>
        <strain evidence="2">Whitten #5841</strain>
        <tissue evidence="2">Leaf</tissue>
    </source>
</reference>